<dbReference type="GO" id="GO:0008375">
    <property type="term" value="F:acetylglucosaminyltransferase activity"/>
    <property type="evidence" value="ECO:0007669"/>
    <property type="project" value="TreeGrafter"/>
</dbReference>
<dbReference type="InterPro" id="IPR004263">
    <property type="entry name" value="Exostosin"/>
</dbReference>
<keyword evidence="5" id="KW-1185">Reference proteome</keyword>
<evidence type="ECO:0000313" key="4">
    <source>
        <dbReference type="EnsemblMetazoa" id="XP_032458139"/>
    </source>
</evidence>
<reference evidence="4" key="1">
    <citation type="submission" date="2021-01" db="UniProtKB">
        <authorList>
            <consortium name="EnsemblMetazoa"/>
        </authorList>
    </citation>
    <scope>IDENTIFICATION</scope>
</reference>
<comment type="similarity">
    <text evidence="1">Belongs to the glycosyltransferase 47 family.</text>
</comment>
<keyword evidence="2" id="KW-1133">Transmembrane helix</keyword>
<dbReference type="RefSeq" id="XP_032458139.1">
    <property type="nucleotide sequence ID" value="XM_032602248.1"/>
</dbReference>
<accession>A0A7M7R651</accession>
<keyword evidence="2" id="KW-0472">Membrane</keyword>
<dbReference type="Proteomes" id="UP000002358">
    <property type="component" value="Unassembled WGS sequence"/>
</dbReference>
<dbReference type="EnsemblMetazoa" id="XM_032602248">
    <property type="protein sequence ID" value="XP_032458139"/>
    <property type="gene ID" value="LOC116418353"/>
</dbReference>
<dbReference type="SMR" id="A0A7M7R651"/>
<evidence type="ECO:0000313" key="5">
    <source>
        <dbReference type="Proteomes" id="UP000002358"/>
    </source>
</evidence>
<evidence type="ECO:0000259" key="3">
    <source>
        <dbReference type="Pfam" id="PF03016"/>
    </source>
</evidence>
<organism evidence="4 5">
    <name type="scientific">Nasonia vitripennis</name>
    <name type="common">Parasitic wasp</name>
    <dbReference type="NCBI Taxonomy" id="7425"/>
    <lineage>
        <taxon>Eukaryota</taxon>
        <taxon>Metazoa</taxon>
        <taxon>Ecdysozoa</taxon>
        <taxon>Arthropoda</taxon>
        <taxon>Hexapoda</taxon>
        <taxon>Insecta</taxon>
        <taxon>Pterygota</taxon>
        <taxon>Neoptera</taxon>
        <taxon>Endopterygota</taxon>
        <taxon>Hymenoptera</taxon>
        <taxon>Apocrita</taxon>
        <taxon>Proctotrupomorpha</taxon>
        <taxon>Chalcidoidea</taxon>
        <taxon>Pteromalidae</taxon>
        <taxon>Pteromalinae</taxon>
        <taxon>Nasonia</taxon>
    </lineage>
</organism>
<dbReference type="GO" id="GO:0050509">
    <property type="term" value="F:N-acetylglucosaminyl-proteoglycan 4-beta-glucuronosyltransferase activity"/>
    <property type="evidence" value="ECO:0007669"/>
    <property type="project" value="TreeGrafter"/>
</dbReference>
<dbReference type="AlphaFoldDB" id="A0A7M7R651"/>
<feature type="transmembrane region" description="Helical" evidence="2">
    <location>
        <begin position="12"/>
        <end position="31"/>
    </location>
</feature>
<dbReference type="Pfam" id="PF03016">
    <property type="entry name" value="Exostosin_GT47"/>
    <property type="match status" value="1"/>
</dbReference>
<dbReference type="PANTHER" id="PTHR11062:SF381">
    <property type="entry name" value="EXOSTOSIN-2"/>
    <property type="match status" value="1"/>
</dbReference>
<keyword evidence="2" id="KW-0812">Transmembrane</keyword>
<evidence type="ECO:0000256" key="1">
    <source>
        <dbReference type="ARBA" id="ARBA00010271"/>
    </source>
</evidence>
<dbReference type="InParanoid" id="A0A7M7R651"/>
<proteinExistence type="inferred from homology"/>
<dbReference type="PANTHER" id="PTHR11062">
    <property type="entry name" value="EXOSTOSIN HEPARAN SULFATE GLYCOSYLTRANSFERASE -RELATED"/>
    <property type="match status" value="1"/>
</dbReference>
<name>A0A7M7R651_NASVI</name>
<dbReference type="InterPro" id="IPR040911">
    <property type="entry name" value="Exostosin_GT47"/>
</dbReference>
<evidence type="ECO:0000256" key="2">
    <source>
        <dbReference type="SAM" id="Phobius"/>
    </source>
</evidence>
<dbReference type="OrthoDB" id="5954868at2759"/>
<dbReference type="GeneID" id="116418353"/>
<sequence length="335" mass="39198">MHYLKFHYRYFFMFLILSVILFIFIYNIYIYKSDYITDFKSRNSKVKLNITFAVKKEKKNSLSILCNIFSCFNVYQCGHKGSRLSVYVYASNLTSSDEKLKKNHLTQEFNLILQAIVSSKYYVSNPNEACILVPSFDMLNSDKKNTPVIDFLNKLQQQRKGRNHLLFQYIFEPTNNVQKSEIDERLNQAMIAGVGFTKYTFRRNFDISLPVFSSLLYDIKNDARKTRKYFVISSQANTNPDIHKDLLNLQQMYPNELYIFDTCLGLNSTNKFLRCTNNQVHTYTDVLQTSSFCLVLKGENFGLSILLEALAYGCIPVILYDSIVMPFDEVIDWHR</sequence>
<dbReference type="GO" id="GO:0005794">
    <property type="term" value="C:Golgi apparatus"/>
    <property type="evidence" value="ECO:0007669"/>
    <property type="project" value="TreeGrafter"/>
</dbReference>
<feature type="domain" description="Exostosin GT47" evidence="3">
    <location>
        <begin position="82"/>
        <end position="334"/>
    </location>
</feature>
<dbReference type="GO" id="GO:0015012">
    <property type="term" value="P:heparan sulfate proteoglycan biosynthetic process"/>
    <property type="evidence" value="ECO:0007669"/>
    <property type="project" value="UniProtKB-ARBA"/>
</dbReference>
<protein>
    <recommendedName>
        <fullName evidence="3">Exostosin GT47 domain-containing protein</fullName>
    </recommendedName>
</protein>